<dbReference type="AlphaFoldDB" id="A1SXJ1"/>
<proteinExistence type="predicted"/>
<dbReference type="SUPFAM" id="SSF56300">
    <property type="entry name" value="Metallo-dependent phosphatases"/>
    <property type="match status" value="1"/>
</dbReference>
<dbReference type="STRING" id="357804.Ping_2477"/>
<evidence type="ECO:0000313" key="3">
    <source>
        <dbReference type="EMBL" id="ABM04206.1"/>
    </source>
</evidence>
<name>A1SXJ1_PSYIN</name>
<evidence type="ECO:0000256" key="1">
    <source>
        <dbReference type="PIRSR" id="PIRSR605502-1"/>
    </source>
</evidence>
<gene>
    <name evidence="3" type="ordered locus">Ping_2477</name>
</gene>
<dbReference type="EMBL" id="CP000510">
    <property type="protein sequence ID" value="ABM04206.1"/>
    <property type="molecule type" value="Genomic_DNA"/>
</dbReference>
<dbReference type="GO" id="GO:0046872">
    <property type="term" value="F:metal ion binding"/>
    <property type="evidence" value="ECO:0007669"/>
    <property type="project" value="UniProtKB-KW"/>
</dbReference>
<dbReference type="InterPro" id="IPR004843">
    <property type="entry name" value="Calcineurin-like_PHP"/>
</dbReference>
<sequence>MNKITIPCKYLDRVFKKPEQMGHRGDPMLWDWLKDNLKSAGDESTGEELLREIRNHLEEFGVDLSGRFDESQGDVHIKAFDRGGMSGICVSTRWWVRKGLPLIEQRLTDVSKVLAFKQMKLPRNVEKLFFIGDIHAQYEKLTDLLTHCGYIESEPENAFTYGRLVFLGDLIDNKPDWGGDHLSLLNHIKDLVDKRLAYCVLGNHEFNAIGWSLKKPDGSYCRDRNKSGNRRQHQLFLEQVGEDSRQYHQWIEWFKTLPLFMDFADVRVIHACWHQESIDRIRPYLNDDNSLKTEYWYDAFDPEHELYQFCETLLKGPEIALPEGCSFKDKNKIERKNIRVGWWKAQEDIKTFRDLAVVPNAEGDFIPDLPVQSMHTRFNKEQDVPVVVGHYTLNSAVPYCVGDKVVCVDFNAASPGKRLNGYVVNVTSWKSADELVSEDNFCAIELVNADIIVWLGVDNILSEYLESIALPELNEELSESLLEKIGAILKHEWAPRNSVLKIEYDNYLEDVLKLAGAQKEDELTMYLYFTEKYIQGIEREHAVSVCRRVASYITAMVKNESEKVADSPTYDEALRAKFISKAKGSLLGLALGDALGTTLEFKSKDSYQPLTDMVGGGPFRLEAGQWTDDTSMALCLADSFLAVGRHNAEDQMQRYIRWRDLGENSVTGKCFDIGNTVSAAINQYLSTKDANAGSQEAYSAGNGSLMRLAPVAIFYSPAKNVELAELLDKARLSSIVTHAEPRAIEGCQIMAWLLFQIFDGEQSKVSLFKGLSVAFTDLSTDMEKIVAGSFLRKERSQIRGTGFVVDSLEAALWCFANSESFEQGALLAANLGDDADTTAAIFGQLAGAFYGIEQLPEHWLRKLAWRDKLEQTAEFLALTPPFSQLTELITDIQEKTDNGRTALHISDKLFMDFYRFNMILNYTGLEFEIRDPCEVIQRFNYLECLRYLTVLIRGEKFNPDGISNTERSGDIDLWAQGLTELYDFQPHEEYGYDPELESDKWGRKPSAKVSRINLDESFDTDSIFDYGSGEKKVRTEQNKVNHCPICNQEIYFSQRYPNYVCERCSAHPVDENGRELSFHNTYFSGGGFKAQYVDSKEIRDSNICYIEGIKCWAAEAYMGGIVVQLFTEAIEREHDSWN</sequence>
<dbReference type="InterPro" id="IPR050792">
    <property type="entry name" value="ADP-ribosylglycohydrolase"/>
</dbReference>
<dbReference type="Pfam" id="PF03747">
    <property type="entry name" value="ADP_ribosyl_GH"/>
    <property type="match status" value="1"/>
</dbReference>
<reference evidence="3 4" key="1">
    <citation type="submission" date="2007-01" db="EMBL/GenBank/DDBJ databases">
        <title>Complete sequence of Psychromonas ingrahamii 37.</title>
        <authorList>
            <consortium name="US DOE Joint Genome Institute"/>
            <person name="Copeland A."/>
            <person name="Lucas S."/>
            <person name="Lapidus A."/>
            <person name="Barry K."/>
            <person name="Detter J.C."/>
            <person name="Glavina del Rio T."/>
            <person name="Hammon N."/>
            <person name="Israni S."/>
            <person name="Dalin E."/>
            <person name="Tice H."/>
            <person name="Pitluck S."/>
            <person name="Thompson L.S."/>
            <person name="Brettin T."/>
            <person name="Bruce D."/>
            <person name="Han C."/>
            <person name="Tapia R."/>
            <person name="Schmutz J."/>
            <person name="Larimer F."/>
            <person name="Land M."/>
            <person name="Hauser L."/>
            <person name="Kyrpides N."/>
            <person name="Ivanova N."/>
            <person name="Staley J."/>
            <person name="Richardson P."/>
        </authorList>
    </citation>
    <scope>NUCLEOTIDE SEQUENCE [LARGE SCALE GENOMIC DNA]</scope>
    <source>
        <strain evidence="3 4">37</strain>
    </source>
</reference>
<dbReference type="Gene3D" id="1.10.4080.10">
    <property type="entry name" value="ADP-ribosylation/Crystallin J1"/>
    <property type="match status" value="1"/>
</dbReference>
<dbReference type="eggNOG" id="COG0639">
    <property type="taxonomic scope" value="Bacteria"/>
</dbReference>
<dbReference type="PANTHER" id="PTHR16222:SF12">
    <property type="entry name" value="ADP-RIBOSYLGLYCOHYDROLASE-RELATED"/>
    <property type="match status" value="1"/>
</dbReference>
<dbReference type="InterPro" id="IPR036705">
    <property type="entry name" value="Ribosyl_crysJ1_sf"/>
</dbReference>
<accession>A1SXJ1</accession>
<dbReference type="Gene3D" id="3.60.21.10">
    <property type="match status" value="1"/>
</dbReference>
<comment type="cofactor">
    <cofactor evidence="1">
        <name>Mg(2+)</name>
        <dbReference type="ChEBI" id="CHEBI:18420"/>
    </cofactor>
    <text evidence="1">Binds 2 magnesium ions per subunit.</text>
</comment>
<keyword evidence="1" id="KW-0460">Magnesium</keyword>
<dbReference type="eggNOG" id="COG1397">
    <property type="taxonomic scope" value="Bacteria"/>
</dbReference>
<dbReference type="InterPro" id="IPR029052">
    <property type="entry name" value="Metallo-depent_PP-like"/>
</dbReference>
<feature type="binding site" evidence="1">
    <location>
        <position position="834"/>
    </location>
    <ligand>
        <name>Mg(2+)</name>
        <dbReference type="ChEBI" id="CHEBI:18420"/>
        <label>1</label>
    </ligand>
</feature>
<feature type="binding site" evidence="1">
    <location>
        <position position="628"/>
    </location>
    <ligand>
        <name>Mg(2+)</name>
        <dbReference type="ChEBI" id="CHEBI:18420"/>
        <label>1</label>
    </ligand>
</feature>
<feature type="binding site" evidence="1">
    <location>
        <position position="837"/>
    </location>
    <ligand>
        <name>Mg(2+)</name>
        <dbReference type="ChEBI" id="CHEBI:18420"/>
        <label>1</label>
    </ligand>
</feature>
<keyword evidence="1" id="KW-0479">Metal-binding</keyword>
<dbReference type="KEGG" id="pin:Ping_2477"/>
<evidence type="ECO:0000313" key="4">
    <source>
        <dbReference type="Proteomes" id="UP000000639"/>
    </source>
</evidence>
<feature type="binding site" evidence="1">
    <location>
        <position position="627"/>
    </location>
    <ligand>
        <name>Mg(2+)</name>
        <dbReference type="ChEBI" id="CHEBI:18420"/>
        <label>1</label>
    </ligand>
</feature>
<dbReference type="PANTHER" id="PTHR16222">
    <property type="entry name" value="ADP-RIBOSYLGLYCOHYDROLASE"/>
    <property type="match status" value="1"/>
</dbReference>
<dbReference type="Pfam" id="PF00149">
    <property type="entry name" value="Metallophos"/>
    <property type="match status" value="1"/>
</dbReference>
<feature type="binding site" evidence="1">
    <location>
        <position position="629"/>
    </location>
    <ligand>
        <name>Mg(2+)</name>
        <dbReference type="ChEBI" id="CHEBI:18420"/>
        <label>1</label>
    </ligand>
</feature>
<keyword evidence="4" id="KW-1185">Reference proteome</keyword>
<dbReference type="GO" id="GO:0016787">
    <property type="term" value="F:hydrolase activity"/>
    <property type="evidence" value="ECO:0007669"/>
    <property type="project" value="InterPro"/>
</dbReference>
<dbReference type="SUPFAM" id="SSF101478">
    <property type="entry name" value="ADP-ribosylglycohydrolase"/>
    <property type="match status" value="1"/>
</dbReference>
<organism evidence="3 4">
    <name type="scientific">Psychromonas ingrahamii (strain DSM 17664 / CCUG 51855 / 37)</name>
    <dbReference type="NCBI Taxonomy" id="357804"/>
    <lineage>
        <taxon>Bacteria</taxon>
        <taxon>Pseudomonadati</taxon>
        <taxon>Pseudomonadota</taxon>
        <taxon>Gammaproteobacteria</taxon>
        <taxon>Alteromonadales</taxon>
        <taxon>Psychromonadaceae</taxon>
        <taxon>Psychromonas</taxon>
    </lineage>
</organism>
<dbReference type="InterPro" id="IPR005502">
    <property type="entry name" value="Ribosyl_crysJ1"/>
</dbReference>
<protein>
    <submittedName>
        <fullName evidence="3">ADP-ribosylation/Crystallin J1</fullName>
    </submittedName>
</protein>
<dbReference type="Proteomes" id="UP000000639">
    <property type="component" value="Chromosome"/>
</dbReference>
<dbReference type="HOGENOM" id="CLU_278093_0_0_6"/>
<evidence type="ECO:0000259" key="2">
    <source>
        <dbReference type="Pfam" id="PF00149"/>
    </source>
</evidence>
<dbReference type="RefSeq" id="WP_011770766.1">
    <property type="nucleotide sequence ID" value="NC_008709.1"/>
</dbReference>
<feature type="binding site" evidence="1">
    <location>
        <position position="836"/>
    </location>
    <ligand>
        <name>Mg(2+)</name>
        <dbReference type="ChEBI" id="CHEBI:18420"/>
        <label>1</label>
    </ligand>
</feature>
<feature type="domain" description="Calcineurin-like phosphoesterase" evidence="2">
    <location>
        <begin position="128"/>
        <end position="260"/>
    </location>
</feature>